<comment type="caution">
    <text evidence="6">The sequence shown here is derived from an EMBL/GenBank/DDBJ whole genome shotgun (WGS) entry which is preliminary data.</text>
</comment>
<evidence type="ECO:0000256" key="1">
    <source>
        <dbReference type="ARBA" id="ARBA00009836"/>
    </source>
</evidence>
<dbReference type="PANTHER" id="PTHR12684">
    <property type="entry name" value="PUTATIVE PHOSPHOTRANSFERASE"/>
    <property type="match status" value="1"/>
</dbReference>
<dbReference type="Pfam" id="PF01885">
    <property type="entry name" value="PTS_2-RNA"/>
    <property type="match status" value="1"/>
</dbReference>
<dbReference type="PANTHER" id="PTHR12684:SF2">
    <property type="entry name" value="TRNA 2'-PHOSPHOTRANSFERASE 1"/>
    <property type="match status" value="1"/>
</dbReference>
<organism evidence="6 7">
    <name type="scientific">Chamaesiphon polymorphus CCALA 037</name>
    <dbReference type="NCBI Taxonomy" id="2107692"/>
    <lineage>
        <taxon>Bacteria</taxon>
        <taxon>Bacillati</taxon>
        <taxon>Cyanobacteriota</taxon>
        <taxon>Cyanophyceae</taxon>
        <taxon>Gomontiellales</taxon>
        <taxon>Chamaesiphonaceae</taxon>
        <taxon>Chamaesiphon</taxon>
    </lineage>
</organism>
<dbReference type="Gene3D" id="1.10.10.970">
    <property type="entry name" value="RNA 2'-phosphotransferase, Tpt1/KptA family, N-terminal domain"/>
    <property type="match status" value="1"/>
</dbReference>
<keyword evidence="2 5" id="KW-0808">Transferase</keyword>
<dbReference type="NCBIfam" id="NF002014">
    <property type="entry name" value="PRK00819.1-4"/>
    <property type="match status" value="1"/>
</dbReference>
<dbReference type="GO" id="GO:0000215">
    <property type="term" value="F:tRNA 2'-phosphotransferase activity"/>
    <property type="evidence" value="ECO:0007669"/>
    <property type="project" value="TreeGrafter"/>
</dbReference>
<name>A0A2T1GM23_9CYAN</name>
<sequence>MAGTRQIPQRYVRISKYLSKHLRHQPERLGLELLPGGWIEVDKLLAAASAHGFEISLADLQQVVATNDKQRFAFNESGDLIRANQGHSIEIDLQLPVQTPPDTLYHGTHIKAIAAIFASGLQKMSRHHVHLTTNLNTAFKVGGRRGESIILVIDALAMVADGYSFYVTDNDVWLVEAVPPQYLTQLDGVPRE</sequence>
<dbReference type="GO" id="GO:0006388">
    <property type="term" value="P:tRNA splicing, via endonucleolytic cleavage and ligation"/>
    <property type="evidence" value="ECO:0007669"/>
    <property type="project" value="UniProtKB-UniRule"/>
</dbReference>
<proteinExistence type="inferred from homology"/>
<evidence type="ECO:0000256" key="2">
    <source>
        <dbReference type="ARBA" id="ARBA00022679"/>
    </source>
</evidence>
<dbReference type="AlphaFoldDB" id="A0A2T1GM23"/>
<dbReference type="EC" id="2.7.1.-" evidence="5"/>
<dbReference type="SUPFAM" id="SSF56399">
    <property type="entry name" value="ADP-ribosylation"/>
    <property type="match status" value="1"/>
</dbReference>
<dbReference type="InterPro" id="IPR002745">
    <property type="entry name" value="Ptrans_KptA/Tpt1"/>
</dbReference>
<evidence type="ECO:0000256" key="4">
    <source>
        <dbReference type="ARBA" id="ARBA00025212"/>
    </source>
</evidence>
<gene>
    <name evidence="5" type="primary">kptA</name>
    <name evidence="6" type="ORF">C7B77_02920</name>
</gene>
<evidence type="ECO:0000313" key="7">
    <source>
        <dbReference type="Proteomes" id="UP000238937"/>
    </source>
</evidence>
<dbReference type="InterPro" id="IPR042080">
    <property type="entry name" value="RNA_2'-PTrans_N"/>
</dbReference>
<dbReference type="OrthoDB" id="4537997at2"/>
<dbReference type="InterPro" id="IPR022928">
    <property type="entry name" value="RNA_2'-PTrans_KptA"/>
</dbReference>
<dbReference type="RefSeq" id="WP_106300147.1">
    <property type="nucleotide sequence ID" value="NZ_PVWO01000019.1"/>
</dbReference>
<evidence type="ECO:0000313" key="6">
    <source>
        <dbReference type="EMBL" id="PSB58942.1"/>
    </source>
</evidence>
<comment type="function">
    <text evidence="4 5">Removes the 2'-phosphate from RNA via an intermediate in which the phosphate is ADP-ribosylated by NAD followed by a presumed transesterification to release the RNA and generate ADP-ribose 1''-2''-cyclic phosphate (APPR&gt;P). May function as an ADP-ribosylase.</text>
</comment>
<dbReference type="InterPro" id="IPR042081">
    <property type="entry name" value="RNA_2'-PTrans_C"/>
</dbReference>
<dbReference type="Gene3D" id="3.20.170.30">
    <property type="match status" value="1"/>
</dbReference>
<dbReference type="HAMAP" id="MF_00299">
    <property type="entry name" value="KptA"/>
    <property type="match status" value="1"/>
</dbReference>
<accession>A0A2T1GM23</accession>
<comment type="similarity">
    <text evidence="1 5">Belongs to the KptA/TPT1 family.</text>
</comment>
<keyword evidence="7" id="KW-1185">Reference proteome</keyword>
<evidence type="ECO:0000256" key="3">
    <source>
        <dbReference type="ARBA" id="ARBA00023027"/>
    </source>
</evidence>
<evidence type="ECO:0000256" key="5">
    <source>
        <dbReference type="HAMAP-Rule" id="MF_00299"/>
    </source>
</evidence>
<keyword evidence="3 5" id="KW-0520">NAD</keyword>
<reference evidence="6 7" key="1">
    <citation type="submission" date="2018-03" db="EMBL/GenBank/DDBJ databases">
        <title>The ancient ancestry and fast evolution of plastids.</title>
        <authorList>
            <person name="Moore K.R."/>
            <person name="Magnabosco C."/>
            <person name="Momper L."/>
            <person name="Gold D.A."/>
            <person name="Bosak T."/>
            <person name="Fournier G.P."/>
        </authorList>
    </citation>
    <scope>NUCLEOTIDE SEQUENCE [LARGE SCALE GENOMIC DNA]</scope>
    <source>
        <strain evidence="6 7">CCALA 037</strain>
    </source>
</reference>
<dbReference type="GO" id="GO:0003950">
    <property type="term" value="F:NAD+ poly-ADP-ribosyltransferase activity"/>
    <property type="evidence" value="ECO:0007669"/>
    <property type="project" value="InterPro"/>
</dbReference>
<dbReference type="EMBL" id="PVWO01000019">
    <property type="protein sequence ID" value="PSB58942.1"/>
    <property type="molecule type" value="Genomic_DNA"/>
</dbReference>
<dbReference type="Proteomes" id="UP000238937">
    <property type="component" value="Unassembled WGS sequence"/>
</dbReference>
<protein>
    <recommendedName>
        <fullName evidence="5">Probable RNA 2'-phosphotransferase</fullName>
        <ecNumber evidence="5">2.7.1.-</ecNumber>
    </recommendedName>
</protein>